<dbReference type="GO" id="GO:0006355">
    <property type="term" value="P:regulation of DNA-templated transcription"/>
    <property type="evidence" value="ECO:0007669"/>
    <property type="project" value="InterPro"/>
</dbReference>
<dbReference type="PANTHER" id="PTHR47573">
    <property type="entry name" value="PROTEIN AF-9 HOMOLOG"/>
    <property type="match status" value="1"/>
</dbReference>
<comment type="subcellular location">
    <subcellularLocation>
        <location evidence="5">Nucleus</location>
    </subcellularLocation>
</comment>
<feature type="domain" description="YEATS" evidence="6">
    <location>
        <begin position="3"/>
        <end position="161"/>
    </location>
</feature>
<dbReference type="STRING" id="765915.A0A1Y2I171"/>
<name>A0A1Y2I171_9FUNG</name>
<comment type="caution">
    <text evidence="7">The sequence shown here is derived from an EMBL/GenBank/DDBJ whole genome shotgun (WGS) entry which is preliminary data.</text>
</comment>
<dbReference type="PROSITE" id="PS51037">
    <property type="entry name" value="YEATS"/>
    <property type="match status" value="1"/>
</dbReference>
<evidence type="ECO:0000256" key="2">
    <source>
        <dbReference type="ARBA" id="ARBA00023015"/>
    </source>
</evidence>
<dbReference type="PANTHER" id="PTHR47573:SF1">
    <property type="entry name" value="PROTEIN AF-9 HOMOLOG"/>
    <property type="match status" value="1"/>
</dbReference>
<evidence type="ECO:0000313" key="8">
    <source>
        <dbReference type="Proteomes" id="UP000193411"/>
    </source>
</evidence>
<dbReference type="OrthoDB" id="16041at2759"/>
<dbReference type="GO" id="GO:0000785">
    <property type="term" value="C:chromatin"/>
    <property type="evidence" value="ECO:0007669"/>
    <property type="project" value="UniProtKB-ARBA"/>
</dbReference>
<keyword evidence="3" id="KW-0804">Transcription</keyword>
<sequence length="217" mass="25143">MAKKKGLQLILPIVVGNQAEKLSDDAPEKRDPAKVDHTHRWKIYVRGANNEDISYFVDRVTIKLHESFPDHRRTSTHPPYEVNETGWGEFEVEISIHLKYSPDYKPVKLAHMLRLFPPDEDHHVQPSLVDPSRPGIMVTERLDEIIVTEPSEELFEAMVKHHQRTYPINGPVFNAQFEAAELAKYERVQKDMRDQTAALEKRLHDAQLAMQRLKTGH</sequence>
<keyword evidence="4 5" id="KW-0539">Nucleus</keyword>
<protein>
    <recommendedName>
        <fullName evidence="1">Protein AF-9 homolog</fullName>
    </recommendedName>
</protein>
<reference evidence="7 8" key="1">
    <citation type="submission" date="2016-07" db="EMBL/GenBank/DDBJ databases">
        <title>Pervasive Adenine N6-methylation of Active Genes in Fungi.</title>
        <authorList>
            <consortium name="DOE Joint Genome Institute"/>
            <person name="Mondo S.J."/>
            <person name="Dannebaum R.O."/>
            <person name="Kuo R.C."/>
            <person name="Labutti K."/>
            <person name="Haridas S."/>
            <person name="Kuo A."/>
            <person name="Salamov A."/>
            <person name="Ahrendt S.R."/>
            <person name="Lipzen A."/>
            <person name="Sullivan W."/>
            <person name="Andreopoulos W.B."/>
            <person name="Clum A."/>
            <person name="Lindquist E."/>
            <person name="Daum C."/>
            <person name="Ramamoorthy G.K."/>
            <person name="Gryganskyi A."/>
            <person name="Culley D."/>
            <person name="Magnuson J.K."/>
            <person name="James T.Y."/>
            <person name="O'Malley M.A."/>
            <person name="Stajich J.E."/>
            <person name="Spatafora J.W."/>
            <person name="Visel A."/>
            <person name="Grigoriev I.V."/>
        </authorList>
    </citation>
    <scope>NUCLEOTIDE SEQUENCE [LARGE SCALE GENOMIC DNA]</scope>
    <source>
        <strain evidence="7 8">PL171</strain>
    </source>
</reference>
<proteinExistence type="predicted"/>
<organism evidence="7 8">
    <name type="scientific">Catenaria anguillulae PL171</name>
    <dbReference type="NCBI Taxonomy" id="765915"/>
    <lineage>
        <taxon>Eukaryota</taxon>
        <taxon>Fungi</taxon>
        <taxon>Fungi incertae sedis</taxon>
        <taxon>Blastocladiomycota</taxon>
        <taxon>Blastocladiomycetes</taxon>
        <taxon>Blastocladiales</taxon>
        <taxon>Catenariaceae</taxon>
        <taxon>Catenaria</taxon>
    </lineage>
</organism>
<dbReference type="AlphaFoldDB" id="A0A1Y2I171"/>
<evidence type="ECO:0000259" key="6">
    <source>
        <dbReference type="PROSITE" id="PS51037"/>
    </source>
</evidence>
<dbReference type="GO" id="GO:0005634">
    <property type="term" value="C:nucleus"/>
    <property type="evidence" value="ECO:0007669"/>
    <property type="project" value="UniProtKB-SubCell"/>
</dbReference>
<dbReference type="InterPro" id="IPR055129">
    <property type="entry name" value="YEATS_dom"/>
</dbReference>
<dbReference type="InterPro" id="IPR038704">
    <property type="entry name" value="YEAST_sf"/>
</dbReference>
<dbReference type="Gene3D" id="2.60.40.1970">
    <property type="entry name" value="YEATS domain"/>
    <property type="match status" value="1"/>
</dbReference>
<evidence type="ECO:0000313" key="7">
    <source>
        <dbReference type="EMBL" id="ORZ40595.1"/>
    </source>
</evidence>
<gene>
    <name evidence="7" type="ORF">BCR44DRAFT_50751</name>
</gene>
<evidence type="ECO:0000256" key="5">
    <source>
        <dbReference type="PROSITE-ProRule" id="PRU00376"/>
    </source>
</evidence>
<evidence type="ECO:0000256" key="1">
    <source>
        <dbReference type="ARBA" id="ARBA00022408"/>
    </source>
</evidence>
<evidence type="ECO:0000256" key="4">
    <source>
        <dbReference type="ARBA" id="ARBA00023242"/>
    </source>
</evidence>
<keyword evidence="8" id="KW-1185">Reference proteome</keyword>
<dbReference type="Proteomes" id="UP000193411">
    <property type="component" value="Unassembled WGS sequence"/>
</dbReference>
<evidence type="ECO:0000256" key="3">
    <source>
        <dbReference type="ARBA" id="ARBA00023163"/>
    </source>
</evidence>
<dbReference type="EMBL" id="MCFL01000003">
    <property type="protein sequence ID" value="ORZ40595.1"/>
    <property type="molecule type" value="Genomic_DNA"/>
</dbReference>
<dbReference type="InterPro" id="IPR005033">
    <property type="entry name" value="YEATS"/>
</dbReference>
<accession>A0A1Y2I171</accession>
<keyword evidence="2" id="KW-0805">Transcription regulation</keyword>
<dbReference type="Pfam" id="PF03366">
    <property type="entry name" value="YEATS"/>
    <property type="match status" value="1"/>
</dbReference>